<dbReference type="OrthoDB" id="1937463at2759"/>
<feature type="region of interest" description="Disordered" evidence="1">
    <location>
        <begin position="284"/>
        <end position="316"/>
    </location>
</feature>
<dbReference type="InterPro" id="IPR007175">
    <property type="entry name" value="Rpr2/Snm1/Rpp21"/>
</dbReference>
<reference evidence="2" key="1">
    <citation type="submission" date="2021-08" db="EMBL/GenBank/DDBJ databases">
        <title>WGS assembly of Ceratopteris richardii.</title>
        <authorList>
            <person name="Marchant D.B."/>
            <person name="Chen G."/>
            <person name="Jenkins J."/>
            <person name="Shu S."/>
            <person name="Leebens-Mack J."/>
            <person name="Grimwood J."/>
            <person name="Schmutz J."/>
            <person name="Soltis P."/>
            <person name="Soltis D."/>
            <person name="Chen Z.-H."/>
        </authorList>
    </citation>
    <scope>NUCLEOTIDE SEQUENCE</scope>
    <source>
        <strain evidence="2">Whitten #5841</strain>
        <tissue evidence="2">Leaf</tissue>
    </source>
</reference>
<dbReference type="Proteomes" id="UP000825935">
    <property type="component" value="Chromosome 22"/>
</dbReference>
<evidence type="ECO:0000313" key="2">
    <source>
        <dbReference type="EMBL" id="KAH7307885.1"/>
    </source>
</evidence>
<dbReference type="GO" id="GO:0006396">
    <property type="term" value="P:RNA processing"/>
    <property type="evidence" value="ECO:0007669"/>
    <property type="project" value="InterPro"/>
</dbReference>
<comment type="caution">
    <text evidence="2">The sequence shown here is derived from an EMBL/GenBank/DDBJ whole genome shotgun (WGS) entry which is preliminary data.</text>
</comment>
<keyword evidence="3" id="KW-1185">Reference proteome</keyword>
<feature type="region of interest" description="Disordered" evidence="1">
    <location>
        <begin position="1"/>
        <end position="20"/>
    </location>
</feature>
<dbReference type="AlphaFoldDB" id="A0A8T2S6Y2"/>
<dbReference type="PANTHER" id="PTHR36072">
    <property type="entry name" value="OS01G0541600 PROTEIN"/>
    <property type="match status" value="1"/>
</dbReference>
<dbReference type="PANTHER" id="PTHR36072:SF2">
    <property type="entry name" value="OS01G0531000 PROTEIN"/>
    <property type="match status" value="1"/>
</dbReference>
<accession>A0A8T2S6Y2</accession>
<dbReference type="Pfam" id="PF04032">
    <property type="entry name" value="Rpr2"/>
    <property type="match status" value="1"/>
</dbReference>
<gene>
    <name evidence="2" type="ORF">KP509_22G081300</name>
</gene>
<organism evidence="2 3">
    <name type="scientific">Ceratopteris richardii</name>
    <name type="common">Triangle waterfern</name>
    <dbReference type="NCBI Taxonomy" id="49495"/>
    <lineage>
        <taxon>Eukaryota</taxon>
        <taxon>Viridiplantae</taxon>
        <taxon>Streptophyta</taxon>
        <taxon>Embryophyta</taxon>
        <taxon>Tracheophyta</taxon>
        <taxon>Polypodiopsida</taxon>
        <taxon>Polypodiidae</taxon>
        <taxon>Polypodiales</taxon>
        <taxon>Pteridineae</taxon>
        <taxon>Pteridaceae</taxon>
        <taxon>Parkerioideae</taxon>
        <taxon>Ceratopteris</taxon>
    </lineage>
</organism>
<name>A0A8T2S6Y2_CERRI</name>
<dbReference type="EMBL" id="CM035427">
    <property type="protein sequence ID" value="KAH7307884.1"/>
    <property type="molecule type" value="Genomic_DNA"/>
</dbReference>
<sequence length="914" mass="101365">MAAAVRSPLRWQLSPSGPGRQKMNISNAACARLRHLQAVATWASAEVPPLGAFLGSQFASACEVLGFPPPPTPHLTCQRCESILQAGINCTIRVKNKKKKKSNFVMKVHSSINNILTFCHYCKFENVKRGTPNSHVKVKLSEMAARQKMLEWHKSPGENDVKGINSGLMAKSSNNGSVFSPKAFTIENAGSSGKRPKRKGWLSLKQLATSTAELSQNGSGSPPFRKSSICNLTPRIKVFDSPSILSKCSQPELNCLSPASEQHRLAISHSKNLELCHTSTLKDKKMDLKKHPSAQDSHRSPAILEQPKSNWRGNNSYPAPQKGAASSILGVAETSFEHVAEDIQVTCIDVAYAGAKATYTPVCNSMEGAAALGEDPSDLVLLQSPFEKGAKLSNMDDSCTFTGLTSTPDTNSAILEDDKERPLQLKERVLCTLGKETDFCIKQEPNNIVGTETACQRITSVQVRLDDGHTRIPSMLEHSLAKPEDLKQRPPQLETKGLVGSGECLKLEKEKQALFNECENSSTVKEILSSVHDGREDGDSLKHFQLPHIERRENTMYSESDKCRLAKLASTPQDNLLKLEDGKKMLLQSEEKILSSFGKGPKLSKKQKPVKTSIFDDASIAKTSANLHVRTEGNDNSKLFCPHSIERNGVQVPNINEGPRLAKLPFPLSDDLAKVKKGKRVASQLDRGLSSVREQFIASKRQKSMLSRNLCEINSMARSNTGICDGLDDDVGTKLSESPFIEREDIRMASSDYSSRCEKLLSTLEYNSSCFKSAKNKLSSCKKREIFRGEGLEVSKTLTSNFDLAGMMKEGNQSVHHQEAKPKKRPLFMQMGRNWLIHHCLSKEREYFNNKELEVPKKQKLIMPIDFDVVGMVKGTNHTVPQQKAKQKKRLVVMKMGRHWLVNHGFKRQNKQIV</sequence>
<dbReference type="EMBL" id="CM035427">
    <property type="protein sequence ID" value="KAH7307885.1"/>
    <property type="molecule type" value="Genomic_DNA"/>
</dbReference>
<protein>
    <submittedName>
        <fullName evidence="2">Uncharacterized protein</fullName>
    </submittedName>
</protein>
<proteinExistence type="predicted"/>
<evidence type="ECO:0000313" key="3">
    <source>
        <dbReference type="Proteomes" id="UP000825935"/>
    </source>
</evidence>
<feature type="compositionally biased region" description="Polar residues" evidence="1">
    <location>
        <begin position="307"/>
        <end position="316"/>
    </location>
</feature>
<evidence type="ECO:0000256" key="1">
    <source>
        <dbReference type="SAM" id="MobiDB-lite"/>
    </source>
</evidence>